<evidence type="ECO:0000313" key="8">
    <source>
        <dbReference type="Proteomes" id="UP000264294"/>
    </source>
</evidence>
<dbReference type="PANTHER" id="PTHR30404:SF0">
    <property type="entry name" value="N-ACETYLMURAMOYL-L-ALANINE AMIDASE AMIC"/>
    <property type="match status" value="1"/>
</dbReference>
<feature type="domain" description="SLH" evidence="4">
    <location>
        <begin position="23"/>
        <end position="82"/>
    </location>
</feature>
<name>A0A090YWK2_9BACI</name>
<sequence length="528" mass="57654">MKYGVIAAGILAVNLLSYPLSSAAAEKSFPDVPSWAQSSVDYLIEKHALDGKPDGTFAPTETIDRGSAAKLMAIVLGLEINKDAKPSFKDSQNHWATPYIAAAEKAGVIKGDNTGNFNPSGSIDRASMASMLVNAYQLNNRIIGDIPTQFNDLKGHWGEKLANTLVVLGISKGTGDGWKPNGIVTRAEAAQFIAQTDMGKADTSKRMYMNRKFITYHQPSLSSGITDIQHNPQIVVVKEQRADGWLKVVTSKGDKWTPLNEKTETINQEFTTYETASHSAKVLGKYGPQQVTVIEESGSWIRIRTGAGFQWVDKNQLNPPKQVNFLEGKAIIIDPGHGGMDSGNPGSNMKESEIVLDTSLRLQKIFEKKTPFTVLLTRTDDTRPGTDAKDSLKKRVEFAQQNNGDIFVSIHGNGSEGGLGHGTETYYYDSATRAANPNVSESRLLAEKIQKRLVSALDTTDRGVKPGDLYVIRENTMPAVLAELAFVDNTGDAQKLASPEMRQRAAEAIYAGILDYYEEQGNDVSSYR</sequence>
<dbReference type="GO" id="GO:0009253">
    <property type="term" value="P:peptidoglycan catabolic process"/>
    <property type="evidence" value="ECO:0007669"/>
    <property type="project" value="InterPro"/>
</dbReference>
<dbReference type="Pfam" id="PF00395">
    <property type="entry name" value="SLH"/>
    <property type="match status" value="3"/>
</dbReference>
<dbReference type="GO" id="GO:0008745">
    <property type="term" value="F:N-acetylmuramoyl-L-alanine amidase activity"/>
    <property type="evidence" value="ECO:0007669"/>
    <property type="project" value="InterPro"/>
</dbReference>
<dbReference type="Proteomes" id="UP000264294">
    <property type="component" value="Unassembled WGS sequence"/>
</dbReference>
<feature type="domain" description="SLH" evidence="4">
    <location>
        <begin position="147"/>
        <end position="207"/>
    </location>
</feature>
<reference evidence="6 8" key="2">
    <citation type="submission" date="2018-08" db="EMBL/GenBank/DDBJ databases">
        <title>Bacillus clarus sp. nov. strain PS00077A.</title>
        <authorList>
            <person name="Mendez Acevedo M."/>
            <person name="Carroll L."/>
            <person name="Mukherjee M."/>
            <person name="Wiedmann M."/>
            <person name="Kovac J."/>
        </authorList>
    </citation>
    <scope>NUCLEOTIDE SEQUENCE [LARGE SCALE GENOMIC DNA]</scope>
    <source>
        <strain evidence="6 8">PS00077A</strain>
    </source>
</reference>
<dbReference type="Gene3D" id="3.40.630.40">
    <property type="entry name" value="Zn-dependent exopeptidases"/>
    <property type="match status" value="1"/>
</dbReference>
<evidence type="ECO:0000256" key="1">
    <source>
        <dbReference type="ARBA" id="ARBA00022729"/>
    </source>
</evidence>
<reference evidence="5 7" key="1">
    <citation type="submission" date="2014-04" db="EMBL/GenBank/DDBJ databases">
        <authorList>
            <person name="Bishop-Lilly K.A."/>
            <person name="Broomall S.M."/>
            <person name="Chain P.S."/>
            <person name="Chertkov O."/>
            <person name="Coyne S.R."/>
            <person name="Daligault H.E."/>
            <person name="Davenport K.W."/>
            <person name="Erkkila T."/>
            <person name="Frey K.G."/>
            <person name="Gibbons H.S."/>
            <person name="Gu W."/>
            <person name="Jaissle J."/>
            <person name="Johnson S.L."/>
            <person name="Koroleva G.I."/>
            <person name="Ladner J.T."/>
            <person name="Lo C.-C."/>
            <person name="Minogue T.D."/>
            <person name="Munk C."/>
            <person name="Palacios G.F."/>
            <person name="Redden C.L."/>
            <person name="Rosenzweig C.N."/>
            <person name="Scholz M.B."/>
            <person name="Teshima H."/>
            <person name="Xu Y."/>
        </authorList>
    </citation>
    <scope>NUCLEOTIDE SEQUENCE [LARGE SCALE GENOMIC DNA]</scope>
    <source>
        <strain evidence="5 7">BHP</strain>
    </source>
</reference>
<evidence type="ECO:0000313" key="7">
    <source>
        <dbReference type="Proteomes" id="UP000029389"/>
    </source>
</evidence>
<dbReference type="SUPFAM" id="SSF53187">
    <property type="entry name" value="Zn-dependent exopeptidases"/>
    <property type="match status" value="1"/>
</dbReference>
<feature type="chain" id="PRO_5001867439" evidence="3">
    <location>
        <begin position="25"/>
        <end position="528"/>
    </location>
</feature>
<dbReference type="GO" id="GO:0030288">
    <property type="term" value="C:outer membrane-bounded periplasmic space"/>
    <property type="evidence" value="ECO:0007669"/>
    <property type="project" value="TreeGrafter"/>
</dbReference>
<dbReference type="PATRIC" id="fig|1405.8.peg.3500"/>
<accession>A0A090YWK2</accession>
<feature type="signal peptide" evidence="3">
    <location>
        <begin position="1"/>
        <end position="24"/>
    </location>
</feature>
<dbReference type="Proteomes" id="UP000029389">
    <property type="component" value="Unassembled WGS sequence"/>
</dbReference>
<dbReference type="SMART" id="SM00646">
    <property type="entry name" value="Ami_3"/>
    <property type="match status" value="1"/>
</dbReference>
<evidence type="ECO:0000313" key="6">
    <source>
        <dbReference type="EMBL" id="RFT67868.1"/>
    </source>
</evidence>
<feature type="domain" description="SLH" evidence="4">
    <location>
        <begin position="83"/>
        <end position="146"/>
    </location>
</feature>
<gene>
    <name evidence="6" type="ORF">D0U04_05230</name>
    <name evidence="5" type="ORF">DJ93_3410</name>
</gene>
<dbReference type="EMBL" id="QVOD01000004">
    <property type="protein sequence ID" value="RFT67868.1"/>
    <property type="molecule type" value="Genomic_DNA"/>
</dbReference>
<keyword evidence="8" id="KW-1185">Reference proteome</keyword>
<dbReference type="PANTHER" id="PTHR30404">
    <property type="entry name" value="N-ACETYLMURAMOYL-L-ALANINE AMIDASE"/>
    <property type="match status" value="1"/>
</dbReference>
<proteinExistence type="predicted"/>
<evidence type="ECO:0000259" key="4">
    <source>
        <dbReference type="PROSITE" id="PS51272"/>
    </source>
</evidence>
<evidence type="ECO:0000256" key="3">
    <source>
        <dbReference type="SAM" id="SignalP"/>
    </source>
</evidence>
<dbReference type="CDD" id="cd02696">
    <property type="entry name" value="MurNAc-LAA"/>
    <property type="match status" value="1"/>
</dbReference>
<dbReference type="AlphaFoldDB" id="A0A090YWK2"/>
<evidence type="ECO:0000256" key="2">
    <source>
        <dbReference type="ARBA" id="ARBA00022801"/>
    </source>
</evidence>
<dbReference type="InterPro" id="IPR002508">
    <property type="entry name" value="MurNAc-LAA_cat"/>
</dbReference>
<protein>
    <submittedName>
        <fullName evidence="6">Amidase</fullName>
    </submittedName>
</protein>
<dbReference type="EMBL" id="JMQC01000008">
    <property type="protein sequence ID" value="KFN02418.1"/>
    <property type="molecule type" value="Genomic_DNA"/>
</dbReference>
<keyword evidence="2" id="KW-0378">Hydrolase</keyword>
<dbReference type="InterPro" id="IPR001119">
    <property type="entry name" value="SLH_dom"/>
</dbReference>
<organism evidence="5 7">
    <name type="scientific">Bacillus clarus</name>
    <dbReference type="NCBI Taxonomy" id="2338372"/>
    <lineage>
        <taxon>Bacteria</taxon>
        <taxon>Bacillati</taxon>
        <taxon>Bacillota</taxon>
        <taxon>Bacilli</taxon>
        <taxon>Bacillales</taxon>
        <taxon>Bacillaceae</taxon>
        <taxon>Bacillus</taxon>
        <taxon>Bacillus cereus group</taxon>
    </lineage>
</organism>
<dbReference type="InterPro" id="IPR050695">
    <property type="entry name" value="N-acetylmuramoyl_amidase_3"/>
</dbReference>
<dbReference type="PROSITE" id="PS51272">
    <property type="entry name" value="SLH"/>
    <property type="match status" value="3"/>
</dbReference>
<keyword evidence="1 3" id="KW-0732">Signal</keyword>
<dbReference type="Pfam" id="PF01520">
    <property type="entry name" value="Amidase_3"/>
    <property type="match status" value="1"/>
</dbReference>
<evidence type="ECO:0000313" key="5">
    <source>
        <dbReference type="EMBL" id="KFN02418.1"/>
    </source>
</evidence>
<dbReference type="RefSeq" id="WP_042982182.1">
    <property type="nucleotide sequence ID" value="NZ_JMQC01000008.1"/>
</dbReference>
<comment type="caution">
    <text evidence="5">The sequence shown here is derived from an EMBL/GenBank/DDBJ whole genome shotgun (WGS) entry which is preliminary data.</text>
</comment>